<dbReference type="Proteomes" id="UP000008810">
    <property type="component" value="Chromosome 1"/>
</dbReference>
<proteinExistence type="predicted"/>
<dbReference type="OrthoDB" id="678303at2759"/>
<dbReference type="Gramene" id="PNT76249">
    <property type="protein sequence ID" value="PNT76249"/>
    <property type="gene ID" value="BRADI_1g46382v3"/>
</dbReference>
<reference evidence="2 3" key="1">
    <citation type="journal article" date="2010" name="Nature">
        <title>Genome sequencing and analysis of the model grass Brachypodium distachyon.</title>
        <authorList>
            <consortium name="International Brachypodium Initiative"/>
        </authorList>
    </citation>
    <scope>NUCLEOTIDE SEQUENCE [LARGE SCALE GENOMIC DNA]</scope>
    <source>
        <strain evidence="2 3">Bd21</strain>
    </source>
</reference>
<protein>
    <recommendedName>
        <fullName evidence="1">RNase H type-1 domain-containing protein</fullName>
    </recommendedName>
</protein>
<sequence>MAGVRTLKLGAIWWVGDGSRIGIWEDPWIPGSTSHRVISRQGQNILSSVSDLTDPRTGQWDVQLINQTFWLVDCQRILAIPLSDNVLEDFVAWEPTQTHTFSVRSAYHAEWNHQFGRRIYDCGGQGAMADHPIWKLIWDLRVPAKIKIFIWKTLHGALPCFVVLADRHVKFTLNVLDNYASASLSKAIPKKGGWSRPPLDSVKINVDAGFPCDELRGTAGVIIRDHAGDFVAAANARLDFVSDVASAEARAVKLGLLLATSLGCSRIILNADNAEIVGALNGMDKYYGPAVAIVEDCSQMLLDFTKCSVEYCCREANAVAHELAKMAWCSTPSSWAESPPPGILPLLCSLLFGWSFSRNQLQLNFWEKQLPQEALRSYPVPFFSASENAACCLMYV</sequence>
<dbReference type="InterPro" id="IPR002156">
    <property type="entry name" value="RNaseH_domain"/>
</dbReference>
<accession>A0A2K2DPN4</accession>
<dbReference type="InParanoid" id="A0A2K2DPN4"/>
<reference evidence="2" key="2">
    <citation type="submission" date="2017-06" db="EMBL/GenBank/DDBJ databases">
        <title>WGS assembly of Brachypodium distachyon.</title>
        <authorList>
            <consortium name="The International Brachypodium Initiative"/>
            <person name="Lucas S."/>
            <person name="Harmon-Smith M."/>
            <person name="Lail K."/>
            <person name="Tice H."/>
            <person name="Grimwood J."/>
            <person name="Bruce D."/>
            <person name="Barry K."/>
            <person name="Shu S."/>
            <person name="Lindquist E."/>
            <person name="Wang M."/>
            <person name="Pitluck S."/>
            <person name="Vogel J.P."/>
            <person name="Garvin D.F."/>
            <person name="Mockler T.C."/>
            <person name="Schmutz J."/>
            <person name="Rokhsar D."/>
            <person name="Bevan M.W."/>
        </authorList>
    </citation>
    <scope>NUCLEOTIDE SEQUENCE</scope>
    <source>
        <strain evidence="2">Bd21</strain>
    </source>
</reference>
<dbReference type="AlphaFoldDB" id="A0A2K2DPN4"/>
<evidence type="ECO:0000313" key="2">
    <source>
        <dbReference type="EMBL" id="PNT76249.1"/>
    </source>
</evidence>
<evidence type="ECO:0000313" key="3">
    <source>
        <dbReference type="EnsemblPlants" id="PNT76249"/>
    </source>
</evidence>
<dbReference type="Gene3D" id="3.30.420.10">
    <property type="entry name" value="Ribonuclease H-like superfamily/Ribonuclease H"/>
    <property type="match status" value="1"/>
</dbReference>
<feature type="domain" description="RNase H type-1" evidence="1">
    <location>
        <begin position="205"/>
        <end position="327"/>
    </location>
</feature>
<gene>
    <name evidence="2" type="ORF">BRADI_1g46382v3</name>
</gene>
<organism evidence="2">
    <name type="scientific">Brachypodium distachyon</name>
    <name type="common">Purple false brome</name>
    <name type="synonym">Trachynia distachya</name>
    <dbReference type="NCBI Taxonomy" id="15368"/>
    <lineage>
        <taxon>Eukaryota</taxon>
        <taxon>Viridiplantae</taxon>
        <taxon>Streptophyta</taxon>
        <taxon>Embryophyta</taxon>
        <taxon>Tracheophyta</taxon>
        <taxon>Spermatophyta</taxon>
        <taxon>Magnoliopsida</taxon>
        <taxon>Liliopsida</taxon>
        <taxon>Poales</taxon>
        <taxon>Poaceae</taxon>
        <taxon>BOP clade</taxon>
        <taxon>Pooideae</taxon>
        <taxon>Stipodae</taxon>
        <taxon>Brachypodieae</taxon>
        <taxon>Brachypodium</taxon>
    </lineage>
</organism>
<dbReference type="InterPro" id="IPR012337">
    <property type="entry name" value="RNaseH-like_sf"/>
</dbReference>
<dbReference type="InterPro" id="IPR036397">
    <property type="entry name" value="RNaseH_sf"/>
</dbReference>
<dbReference type="GO" id="GO:0003676">
    <property type="term" value="F:nucleic acid binding"/>
    <property type="evidence" value="ECO:0007669"/>
    <property type="project" value="InterPro"/>
</dbReference>
<keyword evidence="4" id="KW-1185">Reference proteome</keyword>
<dbReference type="EMBL" id="CM000880">
    <property type="protein sequence ID" value="PNT76249.1"/>
    <property type="molecule type" value="Genomic_DNA"/>
</dbReference>
<dbReference type="SUPFAM" id="SSF53098">
    <property type="entry name" value="Ribonuclease H-like"/>
    <property type="match status" value="1"/>
</dbReference>
<dbReference type="Pfam" id="PF13456">
    <property type="entry name" value="RVT_3"/>
    <property type="match status" value="1"/>
</dbReference>
<evidence type="ECO:0000313" key="4">
    <source>
        <dbReference type="Proteomes" id="UP000008810"/>
    </source>
</evidence>
<reference evidence="3" key="3">
    <citation type="submission" date="2018-08" db="UniProtKB">
        <authorList>
            <consortium name="EnsemblPlants"/>
        </authorList>
    </citation>
    <scope>IDENTIFICATION</scope>
    <source>
        <strain evidence="3">cv. Bd21</strain>
    </source>
</reference>
<dbReference type="InterPro" id="IPR044730">
    <property type="entry name" value="RNase_H-like_dom_plant"/>
</dbReference>
<dbReference type="GO" id="GO:0004523">
    <property type="term" value="F:RNA-DNA hybrid ribonuclease activity"/>
    <property type="evidence" value="ECO:0007669"/>
    <property type="project" value="InterPro"/>
</dbReference>
<dbReference type="EnsemblPlants" id="PNT76249">
    <property type="protein sequence ID" value="PNT76249"/>
    <property type="gene ID" value="BRADI_1g46382v3"/>
</dbReference>
<dbReference type="CDD" id="cd06222">
    <property type="entry name" value="RNase_H_like"/>
    <property type="match status" value="1"/>
</dbReference>
<dbReference type="PANTHER" id="PTHR47723:SF18">
    <property type="entry name" value="RNASE H TYPE-1 DOMAIN-CONTAINING PROTEIN"/>
    <property type="match status" value="1"/>
</dbReference>
<evidence type="ECO:0000259" key="1">
    <source>
        <dbReference type="Pfam" id="PF13456"/>
    </source>
</evidence>
<name>A0A2K2DPN4_BRADI</name>
<dbReference type="InterPro" id="IPR053151">
    <property type="entry name" value="RNase_H-like"/>
</dbReference>
<dbReference type="PANTHER" id="PTHR47723">
    <property type="entry name" value="OS05G0353850 PROTEIN"/>
    <property type="match status" value="1"/>
</dbReference>